<keyword evidence="3" id="KW-1185">Reference proteome</keyword>
<proteinExistence type="predicted"/>
<comment type="caution">
    <text evidence="2">The sequence shown here is derived from an EMBL/GenBank/DDBJ whole genome shotgun (WGS) entry which is preliminary data.</text>
</comment>
<dbReference type="AlphaFoldDB" id="A0A6L7GDC9"/>
<evidence type="ECO:0000313" key="3">
    <source>
        <dbReference type="Proteomes" id="UP000477911"/>
    </source>
</evidence>
<evidence type="ECO:0000256" key="1">
    <source>
        <dbReference type="SAM" id="MobiDB-lite"/>
    </source>
</evidence>
<accession>A0A6L7GDC9</accession>
<protein>
    <recommendedName>
        <fullName evidence="4">Apea-like HEPN domain-containing protein</fullName>
    </recommendedName>
</protein>
<gene>
    <name evidence="2" type="ORF">GR170_25810</name>
</gene>
<dbReference type="Proteomes" id="UP000477911">
    <property type="component" value="Unassembled WGS sequence"/>
</dbReference>
<feature type="region of interest" description="Disordered" evidence="1">
    <location>
        <begin position="1"/>
        <end position="21"/>
    </location>
</feature>
<evidence type="ECO:0000313" key="2">
    <source>
        <dbReference type="EMBL" id="MXN21240.1"/>
    </source>
</evidence>
<evidence type="ECO:0008006" key="4">
    <source>
        <dbReference type="Google" id="ProtNLM"/>
    </source>
</evidence>
<name>A0A6L7GDC9_9RHOB</name>
<reference evidence="2 3" key="1">
    <citation type="submission" date="2019-12" db="EMBL/GenBank/DDBJ databases">
        <authorList>
            <person name="Li M."/>
        </authorList>
    </citation>
    <scope>NUCLEOTIDE SEQUENCE [LARGE SCALE GENOMIC DNA]</scope>
    <source>
        <strain evidence="2 3">GBMRC 2024</strain>
    </source>
</reference>
<sequence length="313" mass="35302">MVSFPAHEWQEAERRSAATTPRRIEASGSDLTWLKSGATQITIDDFFDCGLLALPVVLDWDEFLEARDHQVHLDAIAVAARQAEAIIDLLRFWYCRIDLPDTLPGRAGYLPKPQFTAGLFYSLMDHESYIVAGQLVTHDIVAGLGLEIHKGCYLPELRHGEVGNIARRGLRLHSTALEAASETEKFLQLMTLIEYLADPDGYITMQKVKKRIGRHVAKDRTEYDAIMQDFRFLTSMGKDSEGRDSGLRHNVVHVGANLEDLLGQAERRDVLNRVNRYVGVVLTHFIERSGKSWDAIEQYRSERGIALGLEADL</sequence>
<dbReference type="EMBL" id="WUMU01000070">
    <property type="protein sequence ID" value="MXN21240.1"/>
    <property type="molecule type" value="Genomic_DNA"/>
</dbReference>
<organism evidence="2 3">
    <name type="scientific">Pseudooceanicola albus</name>
    <dbReference type="NCBI Taxonomy" id="2692189"/>
    <lineage>
        <taxon>Bacteria</taxon>
        <taxon>Pseudomonadati</taxon>
        <taxon>Pseudomonadota</taxon>
        <taxon>Alphaproteobacteria</taxon>
        <taxon>Rhodobacterales</taxon>
        <taxon>Paracoccaceae</taxon>
        <taxon>Pseudooceanicola</taxon>
    </lineage>
</organism>
<dbReference type="RefSeq" id="WP_160897347.1">
    <property type="nucleotide sequence ID" value="NZ_WUMU01000070.1"/>
</dbReference>